<dbReference type="Pfam" id="PF13424">
    <property type="entry name" value="TPR_12"/>
    <property type="match status" value="4"/>
</dbReference>
<organism evidence="5 6">
    <name type="scientific">Chaetoceros tenuissimus</name>
    <dbReference type="NCBI Taxonomy" id="426638"/>
    <lineage>
        <taxon>Eukaryota</taxon>
        <taxon>Sar</taxon>
        <taxon>Stramenopiles</taxon>
        <taxon>Ochrophyta</taxon>
        <taxon>Bacillariophyta</taxon>
        <taxon>Coscinodiscophyceae</taxon>
        <taxon>Chaetocerotophycidae</taxon>
        <taxon>Chaetocerotales</taxon>
        <taxon>Chaetocerotaceae</taxon>
        <taxon>Chaetoceros</taxon>
    </lineage>
</organism>
<dbReference type="InterPro" id="IPR019734">
    <property type="entry name" value="TPR_rpt"/>
</dbReference>
<proteinExistence type="predicted"/>
<feature type="region of interest" description="Disordered" evidence="4">
    <location>
        <begin position="15"/>
        <end position="61"/>
    </location>
</feature>
<dbReference type="PANTHER" id="PTHR45641:SF19">
    <property type="entry name" value="NEPHROCYSTIN-3"/>
    <property type="match status" value="1"/>
</dbReference>
<dbReference type="PRINTS" id="PR00381">
    <property type="entry name" value="KINESINLIGHT"/>
</dbReference>
<sequence length="675" mass="76590">MGTCCSIDSSAVRNRVFEKEGEDPDEADITSRPEQEEDIKIKDTKPTEAAASSNDTSKAAHETIPFPKNGIKLSYLLNDFVVECGGREALEGLTTTEVCDNFVKPATKDYELSYCDMILEKAKKPDTFTLDGVVKRATVFISHAWKYKFLDVLSALEDHFKDEPDKIVWFDLVSNNQHKGPELPYEWWATTFKDAIEQLGHTVMVMAPWNDPIPYQRAWCIFEAYCTSVTDAKFEIAMSKNEHRAFIDECKHNPTTTINKMLSIVNAEKSEAWNPLDKERIHSVIKEEVGFAKINSMVFEQLRDWVLVVALAALTEVKVDTEDEADLMYLVGALYSDQGQYDEAEPLYKECLAKSETKLGSNHPDTLQSMNNLAALYRNQGKYDEAESLFKECRAKYTTILGSDHPDTLQSMNNLAALYYNQGKYDEAERLYKECLAKREMILGPDHPDTLKSMNNLAALYYNQCRYNEAEPLLKECLTKRKTILGSDHPDTFQPLNNLAALYKNQGRYDEAEPLYKECLAKCETILGPDHPHTLGSMNNLALLYRNQGKYDEAESLFKECRAKYTTILGSDHPHTLASMNNLAALYESQGRYDEAEPLYKDCLAKRETILGSDHIDTLNTMNGLARLYLSLGKYDEAEPLYKECLARLESVLGFQHPSTVAVRGSLEYMQSLMS</sequence>
<dbReference type="SUPFAM" id="SSF48452">
    <property type="entry name" value="TPR-like"/>
    <property type="match status" value="1"/>
</dbReference>
<evidence type="ECO:0000313" key="5">
    <source>
        <dbReference type="EMBL" id="GFH55521.1"/>
    </source>
</evidence>
<evidence type="ECO:0000313" key="6">
    <source>
        <dbReference type="Proteomes" id="UP001054902"/>
    </source>
</evidence>
<dbReference type="PROSITE" id="PS50005">
    <property type="entry name" value="TPR"/>
    <property type="match status" value="1"/>
</dbReference>
<dbReference type="PANTHER" id="PTHR45641">
    <property type="entry name" value="TETRATRICOPEPTIDE REPEAT PROTEIN (AFU_ORTHOLOGUE AFUA_6G03870)"/>
    <property type="match status" value="1"/>
</dbReference>
<evidence type="ECO:0000256" key="2">
    <source>
        <dbReference type="ARBA" id="ARBA00022803"/>
    </source>
</evidence>
<keyword evidence="6" id="KW-1185">Reference proteome</keyword>
<keyword evidence="2 3" id="KW-0802">TPR repeat</keyword>
<dbReference type="AlphaFoldDB" id="A0AAD3D2C6"/>
<accession>A0AAD3D2C6</accession>
<keyword evidence="1" id="KW-0677">Repeat</keyword>
<evidence type="ECO:0000256" key="3">
    <source>
        <dbReference type="PROSITE-ProRule" id="PRU00339"/>
    </source>
</evidence>
<name>A0AAD3D2C6_9STRA</name>
<feature type="repeat" description="TPR" evidence="3">
    <location>
        <begin position="325"/>
        <end position="358"/>
    </location>
</feature>
<dbReference type="Proteomes" id="UP001054902">
    <property type="component" value="Unassembled WGS sequence"/>
</dbReference>
<dbReference type="InterPro" id="IPR011990">
    <property type="entry name" value="TPR-like_helical_dom_sf"/>
</dbReference>
<dbReference type="EMBL" id="BLLK01000049">
    <property type="protein sequence ID" value="GFH55521.1"/>
    <property type="molecule type" value="Genomic_DNA"/>
</dbReference>
<protein>
    <submittedName>
        <fullName evidence="5">TPR-like protein</fullName>
    </submittedName>
</protein>
<evidence type="ECO:0000256" key="4">
    <source>
        <dbReference type="SAM" id="MobiDB-lite"/>
    </source>
</evidence>
<dbReference type="Gene3D" id="1.25.40.10">
    <property type="entry name" value="Tetratricopeptide repeat domain"/>
    <property type="match status" value="2"/>
</dbReference>
<dbReference type="SMART" id="SM00028">
    <property type="entry name" value="TPR"/>
    <property type="match status" value="8"/>
</dbReference>
<comment type="caution">
    <text evidence="5">The sequence shown here is derived from an EMBL/GenBank/DDBJ whole genome shotgun (WGS) entry which is preliminary data.</text>
</comment>
<reference evidence="5 6" key="1">
    <citation type="journal article" date="2021" name="Sci. Rep.">
        <title>The genome of the diatom Chaetoceros tenuissimus carries an ancient integrated fragment of an extant virus.</title>
        <authorList>
            <person name="Hongo Y."/>
            <person name="Kimura K."/>
            <person name="Takaki Y."/>
            <person name="Yoshida Y."/>
            <person name="Baba S."/>
            <person name="Kobayashi G."/>
            <person name="Nagasaki K."/>
            <person name="Hano T."/>
            <person name="Tomaru Y."/>
        </authorList>
    </citation>
    <scope>NUCLEOTIDE SEQUENCE [LARGE SCALE GENOMIC DNA]</scope>
    <source>
        <strain evidence="5 6">NIES-3715</strain>
    </source>
</reference>
<evidence type="ECO:0000256" key="1">
    <source>
        <dbReference type="ARBA" id="ARBA00022737"/>
    </source>
</evidence>
<gene>
    <name evidence="5" type="ORF">CTEN210_11997</name>
</gene>
<feature type="compositionally biased region" description="Basic and acidic residues" evidence="4">
    <location>
        <begin position="29"/>
        <end position="46"/>
    </location>
</feature>